<dbReference type="EMBL" id="JAQQWK010000001">
    <property type="protein sequence ID" value="KAK8054910.1"/>
    <property type="molecule type" value="Genomic_DNA"/>
</dbReference>
<gene>
    <name evidence="1" type="ORF">PG993_000137</name>
</gene>
<protein>
    <submittedName>
        <fullName evidence="1">Uncharacterized protein</fullName>
    </submittedName>
</protein>
<sequence>MDPILWSIPQADTESKARMLRFNDICAGLYASGLHQEIFQAVEVMDTVYKALTTPGYIARNEKCVMNLFKAWYPVVGLEMTVFLKLAKSTFSERYAINHEAWQSYFVGNSIPANLDGRVHTCVENIQKVAREYSLEDQTERSIATFKPVLYSQNPSQADITTVAEQLWKAAAEPNKKWS</sequence>
<dbReference type="Proteomes" id="UP001444661">
    <property type="component" value="Unassembled WGS sequence"/>
</dbReference>
<proteinExistence type="predicted"/>
<name>A0ABR1U7R2_9PEZI</name>
<comment type="caution">
    <text evidence="1">The sequence shown here is derived from an EMBL/GenBank/DDBJ whole genome shotgun (WGS) entry which is preliminary data.</text>
</comment>
<reference evidence="1 2" key="1">
    <citation type="submission" date="2023-01" db="EMBL/GenBank/DDBJ databases">
        <title>Analysis of 21 Apiospora genomes using comparative genomics revels a genus with tremendous synthesis potential of carbohydrate active enzymes and secondary metabolites.</title>
        <authorList>
            <person name="Sorensen T."/>
        </authorList>
    </citation>
    <scope>NUCLEOTIDE SEQUENCE [LARGE SCALE GENOMIC DNA]</scope>
    <source>
        <strain evidence="1 2">CBS 33761</strain>
    </source>
</reference>
<accession>A0ABR1U7R2</accession>
<organism evidence="1 2">
    <name type="scientific">Apiospora rasikravindrae</name>
    <dbReference type="NCBI Taxonomy" id="990691"/>
    <lineage>
        <taxon>Eukaryota</taxon>
        <taxon>Fungi</taxon>
        <taxon>Dikarya</taxon>
        <taxon>Ascomycota</taxon>
        <taxon>Pezizomycotina</taxon>
        <taxon>Sordariomycetes</taxon>
        <taxon>Xylariomycetidae</taxon>
        <taxon>Amphisphaeriales</taxon>
        <taxon>Apiosporaceae</taxon>
        <taxon>Apiospora</taxon>
    </lineage>
</organism>
<keyword evidence="2" id="KW-1185">Reference proteome</keyword>
<evidence type="ECO:0000313" key="2">
    <source>
        <dbReference type="Proteomes" id="UP001444661"/>
    </source>
</evidence>
<evidence type="ECO:0000313" key="1">
    <source>
        <dbReference type="EMBL" id="KAK8054910.1"/>
    </source>
</evidence>